<feature type="transmembrane region" description="Helical" evidence="7">
    <location>
        <begin position="376"/>
        <end position="393"/>
    </location>
</feature>
<dbReference type="OrthoDB" id="4515685at2"/>
<feature type="transmembrane region" description="Helical" evidence="7">
    <location>
        <begin position="197"/>
        <end position="215"/>
    </location>
</feature>
<evidence type="ECO:0000256" key="5">
    <source>
        <dbReference type="ARBA" id="ARBA00022989"/>
    </source>
</evidence>
<feature type="transmembrane region" description="Helical" evidence="7">
    <location>
        <begin position="141"/>
        <end position="161"/>
    </location>
</feature>
<evidence type="ECO:0000256" key="7">
    <source>
        <dbReference type="SAM" id="Phobius"/>
    </source>
</evidence>
<evidence type="ECO:0000313" key="9">
    <source>
        <dbReference type="EMBL" id="ODQ91822.1"/>
    </source>
</evidence>
<dbReference type="Gene3D" id="3.10.20.90">
    <property type="entry name" value="Phosphatidylinositol 3-kinase Catalytic Subunit, Chain A, domain 1"/>
    <property type="match status" value="1"/>
</dbReference>
<comment type="caution">
    <text evidence="9">The sequence shown here is derived from an EMBL/GenBank/DDBJ whole genome shotgun (WGS) entry which is preliminary data.</text>
</comment>
<evidence type="ECO:0000256" key="2">
    <source>
        <dbReference type="ARBA" id="ARBA00006162"/>
    </source>
</evidence>
<feature type="transmembrane region" description="Helical" evidence="7">
    <location>
        <begin position="350"/>
        <end position="370"/>
    </location>
</feature>
<feature type="transmembrane region" description="Helical" evidence="7">
    <location>
        <begin position="405"/>
        <end position="425"/>
    </location>
</feature>
<gene>
    <name evidence="9" type="ORF">BHQ18_02875</name>
</gene>
<dbReference type="STRING" id="1776.BHQ18_02875"/>
<comment type="subcellular location">
    <subcellularLocation>
        <location evidence="1">Cell membrane</location>
        <topology evidence="1">Multi-pass membrane protein</topology>
    </subcellularLocation>
</comment>
<evidence type="ECO:0000256" key="3">
    <source>
        <dbReference type="ARBA" id="ARBA00022475"/>
    </source>
</evidence>
<dbReference type="Proteomes" id="UP000094053">
    <property type="component" value="Unassembled WGS sequence"/>
</dbReference>
<dbReference type="InterPro" id="IPR024962">
    <property type="entry name" value="YukD-like"/>
</dbReference>
<name>A0A1E3RQZ2_MYCFV</name>
<evidence type="ECO:0000256" key="6">
    <source>
        <dbReference type="ARBA" id="ARBA00023136"/>
    </source>
</evidence>
<comment type="similarity">
    <text evidence="2">Belongs to the EccD/Snm4 family.</text>
</comment>
<dbReference type="InterPro" id="IPR006707">
    <property type="entry name" value="T7SS_EccD"/>
</dbReference>
<proteinExistence type="inferred from homology"/>
<sequence length="494" mass="51948">MTLPPSLSDLDPDSESEPDLSRLTLVVGSLKLDVGLPPDVSIAEYIGDVVDIANAQVALRNPADDRHFDDPDNQWTLARLGGAPIEPRRSLSEAGVYDGELLVICRAGQPLSQLLFDDVDAEGAGGGSAVWSWIRREGATLTAFGIAVAATITVAALVPRWAERPVVPASILGLGVLGIAFACLLGTRAAGPARSAWVAATVLPLVFGGALYVVPGGFGTTSLPMAFALTALGSLVVLLISRSGRALHTAVIAACTFGGVASTAMLLTQPPPRTVGAIMATAAVIAVYLAPRVTIALSKLPLPRVPTAGEPLDDIETQGGTTVEGVNAVGKQIIPTEQDLIRRVRRANEYLTGILVAAAVAAVVGSYLAADGSDGFFWQGTVFALVVATVLSLRGRRHHDLVQSAVLIGAGLTSAIAVIVKTAVLVEDWQIKSVIALLMLMLMVATFGLVAPAREFSPVARRWVEIIEYIAIGLMFPLCMWIIRLYAFFRELRI</sequence>
<keyword evidence="4 7" id="KW-0812">Transmembrane</keyword>
<accession>A0A1E3RQZ2</accession>
<dbReference type="AlphaFoldDB" id="A0A1E3RQZ2"/>
<feature type="domain" description="EccD-like transmembrane" evidence="8">
    <location>
        <begin position="144"/>
        <end position="492"/>
    </location>
</feature>
<dbReference type="NCBIfam" id="TIGR03920">
    <property type="entry name" value="T7SS_EccD"/>
    <property type="match status" value="1"/>
</dbReference>
<feature type="transmembrane region" description="Helical" evidence="7">
    <location>
        <begin position="466"/>
        <end position="489"/>
    </location>
</feature>
<dbReference type="EMBL" id="MIHA01000002">
    <property type="protein sequence ID" value="ODQ91822.1"/>
    <property type="molecule type" value="Genomic_DNA"/>
</dbReference>
<keyword evidence="3" id="KW-1003">Cell membrane</keyword>
<evidence type="ECO:0000256" key="1">
    <source>
        <dbReference type="ARBA" id="ARBA00004651"/>
    </source>
</evidence>
<keyword evidence="6 7" id="KW-0472">Membrane</keyword>
<keyword evidence="10" id="KW-1185">Reference proteome</keyword>
<evidence type="ECO:0000313" key="10">
    <source>
        <dbReference type="Proteomes" id="UP000094053"/>
    </source>
</evidence>
<organism evidence="9 10">
    <name type="scientific">Mycolicibacterium flavescens</name>
    <name type="common">Mycobacterium flavescens</name>
    <dbReference type="NCBI Taxonomy" id="1776"/>
    <lineage>
        <taxon>Bacteria</taxon>
        <taxon>Bacillati</taxon>
        <taxon>Actinomycetota</taxon>
        <taxon>Actinomycetes</taxon>
        <taxon>Mycobacteriales</taxon>
        <taxon>Mycobacteriaceae</taxon>
        <taxon>Mycolicibacterium</taxon>
    </lineage>
</organism>
<reference evidence="10" key="1">
    <citation type="submission" date="2016-09" db="EMBL/GenBank/DDBJ databases">
        <authorList>
            <person name="Greninger A.L."/>
            <person name="Jerome K.R."/>
            <person name="Mcnair B."/>
            <person name="Wallis C."/>
            <person name="Fang F."/>
        </authorList>
    </citation>
    <scope>NUCLEOTIDE SEQUENCE [LARGE SCALE GENOMIC DNA]</scope>
    <source>
        <strain evidence="10">M6</strain>
    </source>
</reference>
<feature type="transmembrane region" description="Helical" evidence="7">
    <location>
        <begin position="431"/>
        <end position="454"/>
    </location>
</feature>
<evidence type="ECO:0000259" key="8">
    <source>
        <dbReference type="Pfam" id="PF19053"/>
    </source>
</evidence>
<dbReference type="RefSeq" id="WP_069412079.1">
    <property type="nucleotide sequence ID" value="NZ_JACKUL010000036.1"/>
</dbReference>
<feature type="transmembrane region" description="Helical" evidence="7">
    <location>
        <begin position="167"/>
        <end position="185"/>
    </location>
</feature>
<evidence type="ECO:0000256" key="4">
    <source>
        <dbReference type="ARBA" id="ARBA00022692"/>
    </source>
</evidence>
<feature type="transmembrane region" description="Helical" evidence="7">
    <location>
        <begin position="247"/>
        <end position="267"/>
    </location>
</feature>
<feature type="transmembrane region" description="Helical" evidence="7">
    <location>
        <begin position="221"/>
        <end position="240"/>
    </location>
</feature>
<keyword evidence="5 7" id="KW-1133">Transmembrane helix</keyword>
<feature type="transmembrane region" description="Helical" evidence="7">
    <location>
        <begin position="273"/>
        <end position="290"/>
    </location>
</feature>
<dbReference type="PIRSF" id="PIRSF017804">
    <property type="entry name" value="Secretion_EccD1"/>
    <property type="match status" value="1"/>
</dbReference>
<dbReference type="GO" id="GO:0005886">
    <property type="term" value="C:plasma membrane"/>
    <property type="evidence" value="ECO:0007669"/>
    <property type="project" value="UniProtKB-SubCell"/>
</dbReference>
<protein>
    <submittedName>
        <fullName evidence="9">Type VII secretion integral membrane protein EccD</fullName>
    </submittedName>
</protein>
<dbReference type="InterPro" id="IPR044049">
    <property type="entry name" value="EccD_transm"/>
</dbReference>
<dbReference type="Pfam" id="PF08817">
    <property type="entry name" value="YukD"/>
    <property type="match status" value="1"/>
</dbReference>
<dbReference type="Pfam" id="PF19053">
    <property type="entry name" value="EccD"/>
    <property type="match status" value="1"/>
</dbReference>